<dbReference type="RefSeq" id="WP_307256104.1">
    <property type="nucleotide sequence ID" value="NZ_JAUSUC010000004.1"/>
</dbReference>
<dbReference type="Pfam" id="PF14183">
    <property type="entry name" value="YwpF"/>
    <property type="match status" value="1"/>
</dbReference>
<name>A0AAJ1WI77_9BACI</name>
<comment type="caution">
    <text evidence="1">The sequence shown here is derived from an EMBL/GenBank/DDBJ whole genome shotgun (WGS) entry which is preliminary data.</text>
</comment>
<keyword evidence="2" id="KW-1185">Reference proteome</keyword>
<dbReference type="Proteomes" id="UP001237207">
    <property type="component" value="Unassembled WGS sequence"/>
</dbReference>
<evidence type="ECO:0008006" key="3">
    <source>
        <dbReference type="Google" id="ProtNLM"/>
    </source>
</evidence>
<dbReference type="InterPro" id="IPR025573">
    <property type="entry name" value="YwpF"/>
</dbReference>
<evidence type="ECO:0000313" key="1">
    <source>
        <dbReference type="EMBL" id="MDQ0214113.1"/>
    </source>
</evidence>
<reference evidence="1" key="1">
    <citation type="submission" date="2023-07" db="EMBL/GenBank/DDBJ databases">
        <title>Genomic Encyclopedia of Type Strains, Phase IV (KMG-IV): sequencing the most valuable type-strain genomes for metagenomic binning, comparative biology and taxonomic classification.</title>
        <authorList>
            <person name="Goeker M."/>
        </authorList>
    </citation>
    <scope>NUCLEOTIDE SEQUENCE</scope>
    <source>
        <strain evidence="1">DSM 23947</strain>
    </source>
</reference>
<dbReference type="AlphaFoldDB" id="A0AAJ1WI77"/>
<sequence length="142" mass="16687">MKTFKMISFQIIEQDAVKNIDFIDGLIINKEDEKRTWLLEAFVDISHYDYFRDAQQMTEDLEVQAVISRPENNPAVFLTHIRGIKKLGSHMSILFEGHIKRLRNEYAELLLDDLIQQGFEGEQLLLEFKEKLKSKPEFAANR</sequence>
<accession>A0AAJ1WI77</accession>
<gene>
    <name evidence="1" type="ORF">J2S13_000509</name>
</gene>
<proteinExistence type="predicted"/>
<organism evidence="1 2">
    <name type="scientific">Oikeobacillus pervagus</name>
    <dbReference type="NCBI Taxonomy" id="1325931"/>
    <lineage>
        <taxon>Bacteria</taxon>
        <taxon>Bacillati</taxon>
        <taxon>Bacillota</taxon>
        <taxon>Bacilli</taxon>
        <taxon>Bacillales</taxon>
        <taxon>Bacillaceae</taxon>
        <taxon>Oikeobacillus</taxon>
    </lineage>
</organism>
<evidence type="ECO:0000313" key="2">
    <source>
        <dbReference type="Proteomes" id="UP001237207"/>
    </source>
</evidence>
<protein>
    <recommendedName>
        <fullName evidence="3">YwpF-like protein</fullName>
    </recommendedName>
</protein>
<dbReference type="EMBL" id="JAUSUC010000004">
    <property type="protein sequence ID" value="MDQ0214113.1"/>
    <property type="molecule type" value="Genomic_DNA"/>
</dbReference>